<evidence type="ECO:0000256" key="3">
    <source>
        <dbReference type="ARBA" id="ARBA00022670"/>
    </source>
</evidence>
<dbReference type="PRINTS" id="PR00481">
    <property type="entry name" value="LAMNOPPTDASE"/>
</dbReference>
<evidence type="ECO:0000256" key="4">
    <source>
        <dbReference type="ARBA" id="ARBA00022801"/>
    </source>
</evidence>
<dbReference type="Pfam" id="PF00883">
    <property type="entry name" value="Peptidase_M17"/>
    <property type="match status" value="2"/>
</dbReference>
<reference evidence="8" key="1">
    <citation type="submission" date="2015-09" db="EMBL/GenBank/DDBJ databases">
        <authorList>
            <consortium name="Pathogen Informatics"/>
        </authorList>
    </citation>
    <scope>NUCLEOTIDE SEQUENCE [LARGE SCALE GENOMIC DNA]</scope>
    <source>
        <strain evidence="8">Lake Konstanz</strain>
    </source>
</reference>
<evidence type="ECO:0000256" key="5">
    <source>
        <dbReference type="SAM" id="MobiDB-lite"/>
    </source>
</evidence>
<dbReference type="AlphaFoldDB" id="A0A0S4J9X5"/>
<keyword evidence="8" id="KW-1185">Reference proteome</keyword>
<evidence type="ECO:0000313" key="7">
    <source>
        <dbReference type="EMBL" id="CUG88276.1"/>
    </source>
</evidence>
<dbReference type="EMBL" id="CYKH01001630">
    <property type="protein sequence ID" value="CUG88276.1"/>
    <property type="molecule type" value="Genomic_DNA"/>
</dbReference>
<protein>
    <submittedName>
        <fullName evidence="7">Peptidase, putative</fullName>
    </submittedName>
</protein>
<dbReference type="GO" id="GO:0005737">
    <property type="term" value="C:cytoplasm"/>
    <property type="evidence" value="ECO:0007669"/>
    <property type="project" value="InterPro"/>
</dbReference>
<dbReference type="SUPFAM" id="SSF53187">
    <property type="entry name" value="Zn-dependent exopeptidases"/>
    <property type="match status" value="2"/>
</dbReference>
<keyword evidence="2" id="KW-0031">Aminopeptidase</keyword>
<proteinExistence type="inferred from homology"/>
<dbReference type="OrthoDB" id="412814at2759"/>
<dbReference type="InterPro" id="IPR043472">
    <property type="entry name" value="Macro_dom-like"/>
</dbReference>
<dbReference type="GO" id="GO:0006508">
    <property type="term" value="P:proteolysis"/>
    <property type="evidence" value="ECO:0007669"/>
    <property type="project" value="UniProtKB-KW"/>
</dbReference>
<dbReference type="PROSITE" id="PS00631">
    <property type="entry name" value="CYTOSOL_AP"/>
    <property type="match status" value="1"/>
</dbReference>
<evidence type="ECO:0000256" key="2">
    <source>
        <dbReference type="ARBA" id="ARBA00022438"/>
    </source>
</evidence>
<dbReference type="CDD" id="cd00433">
    <property type="entry name" value="Peptidase_M17"/>
    <property type="match status" value="1"/>
</dbReference>
<dbReference type="VEuPathDB" id="TriTrypDB:BSAL_14695"/>
<sequence>MKASSLFPQVVCSSVGCVASTAAKKSAGFAVSFVRKGTKFEVPDASFKGEVGQLYVDYAKETVTAGVGSESIGEIQRATHAVVSSARARKISALDFHLPDAHKANIGKEPSANSLFLHDASAKERNKPAIAQAVACSAVMGTYQYSRMKTSAADKTDAPALSIRSRGSKSDTAIEAGVVIGNAVNDARTLGNLRPDEGNPRFYEAWMRKNIAGMPNVHVRHVIRGRALKEHGLGLMHAVGRAAVHEPVLVVLEYRGDKRSDESIGLVGKGLTFDCGGMNVKPYGSMESMHQDMMGAAAVMATMRAVAKLKLPVNVVAVAAFAENAIGPDAYLPSTIIKSLNGKSVEILNTDAEGRLVLADALTFLQRKAKVTVKPTTVVDLATLTGAILIGLGTERAGLFANNAKLMNDLMISGARTNELLWPMPIGAEHTKAMKGGIADLINAAEGRSGGSCTAAAFLQEFIEKDVNWAHLDIAGTGMGKDKATPNQPAGTPGFGKKKSGSCTAAAFLQEFIEKDVSWAHLDIAGTGMGKDKATPNQPAGTPGFGVRLLVDLLQRRCKAFSL</sequence>
<name>A0A0S4J9X5_BODSA</name>
<gene>
    <name evidence="7" type="ORF">BSAL_14695</name>
</gene>
<keyword evidence="3" id="KW-0645">Protease</keyword>
<keyword evidence="4" id="KW-0378">Hydrolase</keyword>
<feature type="domain" description="Cytosol aminopeptidase" evidence="6">
    <location>
        <begin position="349"/>
        <end position="356"/>
    </location>
</feature>
<dbReference type="Proteomes" id="UP000051952">
    <property type="component" value="Unassembled WGS sequence"/>
</dbReference>
<dbReference type="Gene3D" id="3.40.220.10">
    <property type="entry name" value="Leucine Aminopeptidase, subunit E, domain 1"/>
    <property type="match status" value="1"/>
</dbReference>
<dbReference type="PANTHER" id="PTHR11963:SF23">
    <property type="entry name" value="CYTOSOL AMINOPEPTIDASE"/>
    <property type="match status" value="1"/>
</dbReference>
<dbReference type="GO" id="GO:0070006">
    <property type="term" value="F:metalloaminopeptidase activity"/>
    <property type="evidence" value="ECO:0007669"/>
    <property type="project" value="InterPro"/>
</dbReference>
<dbReference type="PROSITE" id="PS51257">
    <property type="entry name" value="PROKAR_LIPOPROTEIN"/>
    <property type="match status" value="1"/>
</dbReference>
<dbReference type="SUPFAM" id="SSF52949">
    <property type="entry name" value="Macro domain-like"/>
    <property type="match status" value="1"/>
</dbReference>
<dbReference type="InterPro" id="IPR011356">
    <property type="entry name" value="Leucine_aapep/pepB"/>
</dbReference>
<evidence type="ECO:0000256" key="1">
    <source>
        <dbReference type="ARBA" id="ARBA00009528"/>
    </source>
</evidence>
<feature type="region of interest" description="Disordered" evidence="5">
    <location>
        <begin position="479"/>
        <end position="499"/>
    </location>
</feature>
<accession>A0A0S4J9X5</accession>
<evidence type="ECO:0000313" key="8">
    <source>
        <dbReference type="Proteomes" id="UP000051952"/>
    </source>
</evidence>
<dbReference type="PANTHER" id="PTHR11963">
    <property type="entry name" value="LEUCINE AMINOPEPTIDASE-RELATED"/>
    <property type="match status" value="1"/>
</dbReference>
<organism evidence="7 8">
    <name type="scientific">Bodo saltans</name>
    <name type="common">Flagellated protozoan</name>
    <dbReference type="NCBI Taxonomy" id="75058"/>
    <lineage>
        <taxon>Eukaryota</taxon>
        <taxon>Discoba</taxon>
        <taxon>Euglenozoa</taxon>
        <taxon>Kinetoplastea</taxon>
        <taxon>Metakinetoplastina</taxon>
        <taxon>Eubodonida</taxon>
        <taxon>Bodonidae</taxon>
        <taxon>Bodo</taxon>
    </lineage>
</organism>
<dbReference type="GO" id="GO:0030145">
    <property type="term" value="F:manganese ion binding"/>
    <property type="evidence" value="ECO:0007669"/>
    <property type="project" value="InterPro"/>
</dbReference>
<comment type="similarity">
    <text evidence="1">Belongs to the peptidase M17 family.</text>
</comment>
<dbReference type="InterPro" id="IPR000819">
    <property type="entry name" value="Peptidase_M17_C"/>
</dbReference>
<dbReference type="Gene3D" id="3.40.630.10">
    <property type="entry name" value="Zn peptidases"/>
    <property type="match status" value="2"/>
</dbReference>
<evidence type="ECO:0000259" key="6">
    <source>
        <dbReference type="PROSITE" id="PS00631"/>
    </source>
</evidence>